<keyword evidence="3" id="KW-0812">Transmembrane</keyword>
<dbReference type="InterPro" id="IPR000917">
    <property type="entry name" value="Sulfatase_N"/>
</dbReference>
<dbReference type="GO" id="GO:0004065">
    <property type="term" value="F:arylsulfatase activity"/>
    <property type="evidence" value="ECO:0007669"/>
    <property type="project" value="TreeGrafter"/>
</dbReference>
<evidence type="ECO:0000313" key="6">
    <source>
        <dbReference type="Proteomes" id="UP000053149"/>
    </source>
</evidence>
<feature type="transmembrane region" description="Helical" evidence="3">
    <location>
        <begin position="54"/>
        <end position="71"/>
    </location>
</feature>
<dbReference type="PANTHER" id="PTHR42693:SF5">
    <property type="entry name" value="ARYLSULFATASE D"/>
    <property type="match status" value="1"/>
</dbReference>
<name>A0AAW3DMK6_9AVES</name>
<evidence type="ECO:0000256" key="1">
    <source>
        <dbReference type="ARBA" id="ARBA00001913"/>
    </source>
</evidence>
<dbReference type="InterPro" id="IPR017850">
    <property type="entry name" value="Alkaline_phosphatase_core_sf"/>
</dbReference>
<evidence type="ECO:0000256" key="3">
    <source>
        <dbReference type="SAM" id="Phobius"/>
    </source>
</evidence>
<reference evidence="5 6" key="1">
    <citation type="journal article" date="2014" name="Science">
        <title>Comparative genomics reveals insights into avian genome evolution and adaptation.</title>
        <authorList>
            <consortium name="Avian Genome Consortium"/>
            <person name="Zhang G."/>
            <person name="Li C."/>
            <person name="Li Q."/>
            <person name="Li B."/>
            <person name="Larkin D.M."/>
            <person name="Lee C."/>
            <person name="Storz J.F."/>
            <person name="Antunes A."/>
            <person name="Greenwold M.J."/>
            <person name="Meredith R.W."/>
            <person name="Odeen A."/>
            <person name="Cui J."/>
            <person name="Zhou Q."/>
            <person name="Xu L."/>
            <person name="Pan H."/>
            <person name="Wang Z."/>
            <person name="Jin L."/>
            <person name="Zhang P."/>
            <person name="Hu H."/>
            <person name="Yang W."/>
            <person name="Hu J."/>
            <person name="Xiao J."/>
            <person name="Yang Z."/>
            <person name="Liu Y."/>
            <person name="Xie Q."/>
            <person name="Yu H."/>
            <person name="Lian J."/>
            <person name="Wen P."/>
            <person name="Zhang F."/>
            <person name="Li H."/>
            <person name="Zeng Y."/>
            <person name="Xiong Z."/>
            <person name="Liu S."/>
            <person name="Zhou L."/>
            <person name="Huang Z."/>
            <person name="An N."/>
            <person name="Wang J."/>
            <person name="Zheng Q."/>
            <person name="Xiong Y."/>
            <person name="Wang G."/>
            <person name="Wang B."/>
            <person name="Wang J."/>
            <person name="Fan Y."/>
            <person name="da Fonseca R.R."/>
            <person name="Alfaro-Nunez A."/>
            <person name="Schubert M."/>
            <person name="Orlando L."/>
            <person name="Mourier T."/>
            <person name="Howard J.T."/>
            <person name="Ganapathy G."/>
            <person name="Pfenning A."/>
            <person name="Whitney O."/>
            <person name="Rivas M.V."/>
            <person name="Hara E."/>
            <person name="Smith J."/>
            <person name="Farre M."/>
            <person name="Narayan J."/>
            <person name="Slavov G."/>
            <person name="Romanov M.N."/>
            <person name="Borges R."/>
            <person name="Machado J.P."/>
            <person name="Khan I."/>
            <person name="Springer M.S."/>
            <person name="Gatesy J."/>
            <person name="Hoffmann F.G."/>
            <person name="Opazo J.C."/>
            <person name="Hastad O."/>
            <person name="Sawyer R.H."/>
            <person name="Kim H."/>
            <person name="Kim K.W."/>
            <person name="Kim H.J."/>
            <person name="Cho S."/>
            <person name="Li N."/>
            <person name="Huang Y."/>
            <person name="Bruford M.W."/>
            <person name="Zhan X."/>
            <person name="Dixon A."/>
            <person name="Bertelsen M.F."/>
            <person name="Derryberry E."/>
            <person name="Warren W."/>
            <person name="Wilson R.K."/>
            <person name="Li S."/>
            <person name="Ray D.A."/>
            <person name="Green R.E."/>
            <person name="O'Brien S.J."/>
            <person name="Griffin D."/>
            <person name="Johnson W.E."/>
            <person name="Haussler D."/>
            <person name="Ryder O.A."/>
            <person name="Willerslev E."/>
            <person name="Graves G.R."/>
            <person name="Alstrom P."/>
            <person name="Fjeldsa J."/>
            <person name="Mindell D.P."/>
            <person name="Edwards S.V."/>
            <person name="Braun E.L."/>
            <person name="Rahbek C."/>
            <person name="Burt D.W."/>
            <person name="Houde P."/>
            <person name="Zhang Y."/>
            <person name="Yang H."/>
            <person name="Wang J."/>
            <person name="Jarvis E.D."/>
            <person name="Gilbert M.T."/>
            <person name="Wang J."/>
        </authorList>
    </citation>
    <scope>NUCLEOTIDE SEQUENCE [LARGE SCALE GENOMIC DNA]</scope>
    <source>
        <strain evidence="5">BGI_N339</strain>
    </source>
</reference>
<evidence type="ECO:0000259" key="4">
    <source>
        <dbReference type="Pfam" id="PF00884"/>
    </source>
</evidence>
<feature type="domain" description="Sulfatase N-terminal" evidence="4">
    <location>
        <begin position="1"/>
        <end position="220"/>
    </location>
</feature>
<evidence type="ECO:0000256" key="2">
    <source>
        <dbReference type="ARBA" id="ARBA00008779"/>
    </source>
</evidence>
<keyword evidence="6" id="KW-1185">Reference proteome</keyword>
<feature type="non-terminal residue" evidence="5">
    <location>
        <position position="233"/>
    </location>
</feature>
<sequence>GKWHMGMNCKSRCDHCHHPLNHGFDYFYGMPFTLLNECQGTDDPELAKSLQDAYWLYTEMIVLAVLTLLLGKLTNLLSVNWKIIICLAICGLLYFISWFSSYGFTKYWNCILMRNHDIAEQPMNLEKVTSNMLKEAVSFIERNKHRPFLLLVSFLHVHTPLVTTEKFQGRSRHGLYGDNVEEMDWMVGRLLDIIDKEGLKNTTFIYFASDHGGSLEAHRGKAQLGGWNGIYKG</sequence>
<feature type="non-terminal residue" evidence="5">
    <location>
        <position position="1"/>
    </location>
</feature>
<evidence type="ECO:0000313" key="5">
    <source>
        <dbReference type="EMBL" id="KFV01001.1"/>
    </source>
</evidence>
<organism evidence="5 6">
    <name type="scientific">Pterocles gutturalis</name>
    <name type="common">yellow-throated sandgrouse</name>
    <dbReference type="NCBI Taxonomy" id="240206"/>
    <lineage>
        <taxon>Eukaryota</taxon>
        <taxon>Metazoa</taxon>
        <taxon>Chordata</taxon>
        <taxon>Craniata</taxon>
        <taxon>Vertebrata</taxon>
        <taxon>Euteleostomi</taxon>
        <taxon>Archelosauria</taxon>
        <taxon>Archosauria</taxon>
        <taxon>Dinosauria</taxon>
        <taxon>Saurischia</taxon>
        <taxon>Theropoda</taxon>
        <taxon>Coelurosauria</taxon>
        <taxon>Aves</taxon>
        <taxon>Neognathae</taxon>
        <taxon>Neoaves</taxon>
        <taxon>Columbimorphae</taxon>
        <taxon>Pterocliformes</taxon>
        <taxon>Pteroclidae</taxon>
        <taxon>Pterocles</taxon>
    </lineage>
</organism>
<proteinExistence type="inferred from homology"/>
<dbReference type="Pfam" id="PF00884">
    <property type="entry name" value="Sulfatase"/>
    <property type="match status" value="1"/>
</dbReference>
<keyword evidence="3" id="KW-0472">Membrane</keyword>
<protein>
    <submittedName>
        <fullName evidence="5">Arylsulfatase D</fullName>
    </submittedName>
</protein>
<feature type="transmembrane region" description="Helical" evidence="3">
    <location>
        <begin position="83"/>
        <end position="104"/>
    </location>
</feature>
<dbReference type="SUPFAM" id="SSF53649">
    <property type="entry name" value="Alkaline phosphatase-like"/>
    <property type="match status" value="1"/>
</dbReference>
<keyword evidence="3" id="KW-1133">Transmembrane helix</keyword>
<dbReference type="Proteomes" id="UP000053149">
    <property type="component" value="Unassembled WGS sequence"/>
</dbReference>
<comment type="similarity">
    <text evidence="2">Belongs to the sulfatase family.</text>
</comment>
<gene>
    <name evidence="5" type="ORF">N339_03375</name>
</gene>
<comment type="caution">
    <text evidence="5">The sequence shown here is derived from an EMBL/GenBank/DDBJ whole genome shotgun (WGS) entry which is preliminary data.</text>
</comment>
<dbReference type="PANTHER" id="PTHR42693">
    <property type="entry name" value="ARYLSULFATASE FAMILY MEMBER"/>
    <property type="match status" value="1"/>
</dbReference>
<accession>A0AAW3DMK6</accession>
<dbReference type="EMBL" id="JMFR01076351">
    <property type="protein sequence ID" value="KFV01001.1"/>
    <property type="molecule type" value="Genomic_DNA"/>
</dbReference>
<dbReference type="Gene3D" id="3.40.720.10">
    <property type="entry name" value="Alkaline Phosphatase, subunit A"/>
    <property type="match status" value="1"/>
</dbReference>
<dbReference type="AlphaFoldDB" id="A0AAW3DMK6"/>
<dbReference type="InterPro" id="IPR050738">
    <property type="entry name" value="Sulfatase"/>
</dbReference>
<comment type="cofactor">
    <cofactor evidence="1">
        <name>Ca(2+)</name>
        <dbReference type="ChEBI" id="CHEBI:29108"/>
    </cofactor>
</comment>